<dbReference type="AlphaFoldDB" id="A0A1G8FL64"/>
<sequence length="33" mass="3301">MPADDGVRDAWAAAGAVLVRLPPAPAVRGTIEG</sequence>
<proteinExistence type="predicted"/>
<protein>
    <submittedName>
        <fullName evidence="1">Uncharacterized protein</fullName>
    </submittedName>
</protein>
<evidence type="ECO:0000313" key="2">
    <source>
        <dbReference type="Proteomes" id="UP000198822"/>
    </source>
</evidence>
<dbReference type="EMBL" id="LT629695">
    <property type="protein sequence ID" value="SDH82923.1"/>
    <property type="molecule type" value="Genomic_DNA"/>
</dbReference>
<reference evidence="2" key="1">
    <citation type="submission" date="2016-10" db="EMBL/GenBank/DDBJ databases">
        <authorList>
            <person name="Varghese N."/>
            <person name="Submissions S."/>
        </authorList>
    </citation>
    <scope>NUCLEOTIDE SEQUENCE [LARGE SCALE GENOMIC DNA]</scope>
    <source>
        <strain evidence="2">DSM 22002</strain>
    </source>
</reference>
<dbReference type="Proteomes" id="UP000198822">
    <property type="component" value="Chromosome I"/>
</dbReference>
<gene>
    <name evidence="1" type="ORF">SAMN04489720_2527</name>
</gene>
<evidence type="ECO:0000313" key="1">
    <source>
        <dbReference type="EMBL" id="SDH82923.1"/>
    </source>
</evidence>
<name>A0A1G8FL64_9MICO</name>
<accession>A0A1G8FL64</accession>
<keyword evidence="2" id="KW-1185">Reference proteome</keyword>
<organism evidence="1 2">
    <name type="scientific">Agrococcus jejuensis</name>
    <dbReference type="NCBI Taxonomy" id="399736"/>
    <lineage>
        <taxon>Bacteria</taxon>
        <taxon>Bacillati</taxon>
        <taxon>Actinomycetota</taxon>
        <taxon>Actinomycetes</taxon>
        <taxon>Micrococcales</taxon>
        <taxon>Microbacteriaceae</taxon>
        <taxon>Agrococcus</taxon>
    </lineage>
</organism>